<dbReference type="AlphaFoldDB" id="A0A402AHJ8"/>
<dbReference type="EMBL" id="BIFS01000001">
    <property type="protein sequence ID" value="GCE18577.1"/>
    <property type="molecule type" value="Genomic_DNA"/>
</dbReference>
<dbReference type="InterPro" id="IPR011990">
    <property type="entry name" value="TPR-like_helical_dom_sf"/>
</dbReference>
<dbReference type="InterPro" id="IPR051685">
    <property type="entry name" value="Ycf3/AcsC/BcsC/TPR_MFPF"/>
</dbReference>
<feature type="repeat" description="TPR" evidence="3">
    <location>
        <begin position="60"/>
        <end position="93"/>
    </location>
</feature>
<feature type="repeat" description="TPR" evidence="3">
    <location>
        <begin position="197"/>
        <end position="230"/>
    </location>
</feature>
<keyword evidence="5" id="KW-1185">Reference proteome</keyword>
<dbReference type="PROSITE" id="PS50005">
    <property type="entry name" value="TPR"/>
    <property type="match status" value="2"/>
</dbReference>
<evidence type="ECO:0000256" key="2">
    <source>
        <dbReference type="ARBA" id="ARBA00022803"/>
    </source>
</evidence>
<proteinExistence type="predicted"/>
<organism evidence="4 5">
    <name type="scientific">Dictyobacter kobayashii</name>
    <dbReference type="NCBI Taxonomy" id="2014872"/>
    <lineage>
        <taxon>Bacteria</taxon>
        <taxon>Bacillati</taxon>
        <taxon>Chloroflexota</taxon>
        <taxon>Ktedonobacteria</taxon>
        <taxon>Ktedonobacterales</taxon>
        <taxon>Dictyobacteraceae</taxon>
        <taxon>Dictyobacter</taxon>
    </lineage>
</organism>
<sequence length="272" mass="31144">MAKKIHTSKQKKQRIVTTTSPVDKYLDLIRRQIVQRHYTEAVAECERLLRYLSPYAQQRADVLALLGTAQSMLQNFPQSFEAFTQALALEPKNADFWYNRSMASRFTVRFGQALRDIERAIELNTNSELVEKLDKALQITLQLVEESLKMRGPDFTLEQLIQQENFFQQGLKCIEAGKYEEAGQAFQASIALGDCLPQPWGNLGICLMVQERYDEAEVALKRALEIDPGYTMAKKHLAELNTSRRIGPPAQVEVNEPFKNSKLRQSITFLKE</sequence>
<dbReference type="Pfam" id="PF00515">
    <property type="entry name" value="TPR_1"/>
    <property type="match status" value="1"/>
</dbReference>
<evidence type="ECO:0000256" key="3">
    <source>
        <dbReference type="PROSITE-ProRule" id="PRU00339"/>
    </source>
</evidence>
<dbReference type="SUPFAM" id="SSF81901">
    <property type="entry name" value="HCP-like"/>
    <property type="match status" value="1"/>
</dbReference>
<dbReference type="OrthoDB" id="151448at2"/>
<protein>
    <submittedName>
        <fullName evidence="4">Uncharacterized protein</fullName>
    </submittedName>
</protein>
<comment type="caution">
    <text evidence="4">The sequence shown here is derived from an EMBL/GenBank/DDBJ whole genome shotgun (WGS) entry which is preliminary data.</text>
</comment>
<keyword evidence="1" id="KW-0677">Repeat</keyword>
<dbReference type="PANTHER" id="PTHR44943">
    <property type="entry name" value="CELLULOSE SYNTHASE OPERON PROTEIN C"/>
    <property type="match status" value="1"/>
</dbReference>
<gene>
    <name evidence="4" type="ORF">KDK_23770</name>
</gene>
<keyword evidence="2 3" id="KW-0802">TPR repeat</keyword>
<name>A0A402AHJ8_9CHLR</name>
<evidence type="ECO:0000313" key="4">
    <source>
        <dbReference type="EMBL" id="GCE18577.1"/>
    </source>
</evidence>
<dbReference type="Gene3D" id="1.25.40.10">
    <property type="entry name" value="Tetratricopeptide repeat domain"/>
    <property type="match status" value="2"/>
</dbReference>
<evidence type="ECO:0000313" key="5">
    <source>
        <dbReference type="Proteomes" id="UP000287188"/>
    </source>
</evidence>
<dbReference type="SMART" id="SM00028">
    <property type="entry name" value="TPR"/>
    <property type="match status" value="3"/>
</dbReference>
<dbReference type="PANTHER" id="PTHR44943:SF4">
    <property type="entry name" value="TPR REPEAT-CONTAINING PROTEIN MJ0798"/>
    <property type="match status" value="1"/>
</dbReference>
<dbReference type="RefSeq" id="WP_126550092.1">
    <property type="nucleotide sequence ID" value="NZ_BIFS01000001.1"/>
</dbReference>
<evidence type="ECO:0000256" key="1">
    <source>
        <dbReference type="ARBA" id="ARBA00022737"/>
    </source>
</evidence>
<dbReference type="Proteomes" id="UP000287188">
    <property type="component" value="Unassembled WGS sequence"/>
</dbReference>
<accession>A0A402AHJ8</accession>
<dbReference type="InterPro" id="IPR019734">
    <property type="entry name" value="TPR_rpt"/>
</dbReference>
<reference evidence="5" key="1">
    <citation type="submission" date="2018-12" db="EMBL/GenBank/DDBJ databases">
        <title>Tengunoibacter tsumagoiensis gen. nov., sp. nov., Dictyobacter kobayashii sp. nov., D. alpinus sp. nov., and D. joshuensis sp. nov. and description of Dictyobacteraceae fam. nov. within the order Ktedonobacterales isolated from Tengu-no-mugimeshi.</title>
        <authorList>
            <person name="Wang C.M."/>
            <person name="Zheng Y."/>
            <person name="Sakai Y."/>
            <person name="Toyoda A."/>
            <person name="Minakuchi Y."/>
            <person name="Abe K."/>
            <person name="Yokota A."/>
            <person name="Yabe S."/>
        </authorList>
    </citation>
    <scope>NUCLEOTIDE SEQUENCE [LARGE SCALE GENOMIC DNA]</scope>
    <source>
        <strain evidence="5">Uno11</strain>
    </source>
</reference>